<keyword evidence="1" id="KW-1133">Transmembrane helix</keyword>
<reference evidence="2 3" key="1">
    <citation type="journal article" date="2007" name="Nature">
        <title>Evolution of genes and genomes on the Drosophila phylogeny.</title>
        <authorList>
            <consortium name="Drosophila 12 Genomes Consortium"/>
            <person name="Clark A.G."/>
            <person name="Eisen M.B."/>
            <person name="Smith D.R."/>
            <person name="Bergman C.M."/>
            <person name="Oliver B."/>
            <person name="Markow T.A."/>
            <person name="Kaufman T.C."/>
            <person name="Kellis M."/>
            <person name="Gelbart W."/>
            <person name="Iyer V.N."/>
            <person name="Pollard D.A."/>
            <person name="Sackton T.B."/>
            <person name="Larracuente A.M."/>
            <person name="Singh N.D."/>
            <person name="Abad J.P."/>
            <person name="Abt D.N."/>
            <person name="Adryan B."/>
            <person name="Aguade M."/>
            <person name="Akashi H."/>
            <person name="Anderson W.W."/>
            <person name="Aquadro C.F."/>
            <person name="Ardell D.H."/>
            <person name="Arguello R."/>
            <person name="Artieri C.G."/>
            <person name="Barbash D.A."/>
            <person name="Barker D."/>
            <person name="Barsanti P."/>
            <person name="Batterham P."/>
            <person name="Batzoglou S."/>
            <person name="Begun D."/>
            <person name="Bhutkar A."/>
            <person name="Blanco E."/>
            <person name="Bosak S.A."/>
            <person name="Bradley R.K."/>
            <person name="Brand A.D."/>
            <person name="Brent M.R."/>
            <person name="Brooks A.N."/>
            <person name="Brown R.H."/>
            <person name="Butlin R.K."/>
            <person name="Caggese C."/>
            <person name="Calvi B.R."/>
            <person name="Bernardo de Carvalho A."/>
            <person name="Caspi A."/>
            <person name="Castrezana S."/>
            <person name="Celniker S.E."/>
            <person name="Chang J.L."/>
            <person name="Chapple C."/>
            <person name="Chatterji S."/>
            <person name="Chinwalla A."/>
            <person name="Civetta A."/>
            <person name="Clifton S.W."/>
            <person name="Comeron J.M."/>
            <person name="Costello J.C."/>
            <person name="Coyne J.A."/>
            <person name="Daub J."/>
            <person name="David R.G."/>
            <person name="Delcher A.L."/>
            <person name="Delehaunty K."/>
            <person name="Do C.B."/>
            <person name="Ebling H."/>
            <person name="Edwards K."/>
            <person name="Eickbush T."/>
            <person name="Evans J.D."/>
            <person name="Filipski A."/>
            <person name="Findeiss S."/>
            <person name="Freyhult E."/>
            <person name="Fulton L."/>
            <person name="Fulton R."/>
            <person name="Garcia A.C."/>
            <person name="Gardiner A."/>
            <person name="Garfield D.A."/>
            <person name="Garvin B.E."/>
            <person name="Gibson G."/>
            <person name="Gilbert D."/>
            <person name="Gnerre S."/>
            <person name="Godfrey J."/>
            <person name="Good R."/>
            <person name="Gotea V."/>
            <person name="Gravely B."/>
            <person name="Greenberg A.J."/>
            <person name="Griffiths-Jones S."/>
            <person name="Gross S."/>
            <person name="Guigo R."/>
            <person name="Gustafson E.A."/>
            <person name="Haerty W."/>
            <person name="Hahn M.W."/>
            <person name="Halligan D.L."/>
            <person name="Halpern A.L."/>
            <person name="Halter G.M."/>
            <person name="Han M.V."/>
            <person name="Heger A."/>
            <person name="Hillier L."/>
            <person name="Hinrichs A.S."/>
            <person name="Holmes I."/>
            <person name="Hoskins R.A."/>
            <person name="Hubisz M.J."/>
            <person name="Hultmark D."/>
            <person name="Huntley M.A."/>
            <person name="Jaffe D.B."/>
            <person name="Jagadeeshan S."/>
            <person name="Jeck W.R."/>
            <person name="Johnson J."/>
            <person name="Jones C.D."/>
            <person name="Jordan W.C."/>
            <person name="Karpen G.H."/>
            <person name="Kataoka E."/>
            <person name="Keightley P.D."/>
            <person name="Kheradpour P."/>
            <person name="Kirkness E.F."/>
            <person name="Koerich L.B."/>
            <person name="Kristiansen K."/>
            <person name="Kudrna D."/>
            <person name="Kulathinal R.J."/>
            <person name="Kumar S."/>
            <person name="Kwok R."/>
            <person name="Lander E."/>
            <person name="Langley C.H."/>
            <person name="Lapoint R."/>
            <person name="Lazzaro B.P."/>
            <person name="Lee S.J."/>
            <person name="Levesque L."/>
            <person name="Li R."/>
            <person name="Lin C.F."/>
            <person name="Lin M.F."/>
            <person name="Lindblad-Toh K."/>
            <person name="Llopart A."/>
            <person name="Long M."/>
            <person name="Low L."/>
            <person name="Lozovsky E."/>
            <person name="Lu J."/>
            <person name="Luo M."/>
            <person name="Machado C.A."/>
            <person name="Makalowski W."/>
            <person name="Marzo M."/>
            <person name="Matsuda M."/>
            <person name="Matzkin L."/>
            <person name="McAllister B."/>
            <person name="McBride C.S."/>
            <person name="McKernan B."/>
            <person name="McKernan K."/>
            <person name="Mendez-Lago M."/>
            <person name="Minx P."/>
            <person name="Mollenhauer M.U."/>
            <person name="Montooth K."/>
            <person name="Mount S.M."/>
            <person name="Mu X."/>
            <person name="Myers E."/>
            <person name="Negre B."/>
            <person name="Newfeld S."/>
            <person name="Nielsen R."/>
            <person name="Noor M.A."/>
            <person name="O'Grady P."/>
            <person name="Pachter L."/>
            <person name="Papaceit M."/>
            <person name="Parisi M.J."/>
            <person name="Parisi M."/>
            <person name="Parts L."/>
            <person name="Pedersen J.S."/>
            <person name="Pesole G."/>
            <person name="Phillippy A.M."/>
            <person name="Ponting C.P."/>
            <person name="Pop M."/>
            <person name="Porcelli D."/>
            <person name="Powell J.R."/>
            <person name="Prohaska S."/>
            <person name="Pruitt K."/>
            <person name="Puig M."/>
            <person name="Quesneville H."/>
            <person name="Ram K.R."/>
            <person name="Rand D."/>
            <person name="Rasmussen M.D."/>
            <person name="Reed L.K."/>
            <person name="Reenan R."/>
            <person name="Reily A."/>
            <person name="Remington K.A."/>
            <person name="Rieger T.T."/>
            <person name="Ritchie M.G."/>
            <person name="Robin C."/>
            <person name="Rogers Y.H."/>
            <person name="Rohde C."/>
            <person name="Rozas J."/>
            <person name="Rubenfield M.J."/>
            <person name="Ruiz A."/>
            <person name="Russo S."/>
            <person name="Salzberg S.L."/>
            <person name="Sanchez-Gracia A."/>
            <person name="Saranga D.J."/>
            <person name="Sato H."/>
            <person name="Schaeffer S.W."/>
            <person name="Schatz M.C."/>
            <person name="Schlenke T."/>
            <person name="Schwartz R."/>
            <person name="Segarra C."/>
            <person name="Singh R.S."/>
            <person name="Sirot L."/>
            <person name="Sirota M."/>
            <person name="Sisneros N.B."/>
            <person name="Smith C.D."/>
            <person name="Smith T.F."/>
            <person name="Spieth J."/>
            <person name="Stage D.E."/>
            <person name="Stark A."/>
            <person name="Stephan W."/>
            <person name="Strausberg R.L."/>
            <person name="Strempel S."/>
            <person name="Sturgill D."/>
            <person name="Sutton G."/>
            <person name="Sutton G.G."/>
            <person name="Tao W."/>
            <person name="Teichmann S."/>
            <person name="Tobari Y.N."/>
            <person name="Tomimura Y."/>
            <person name="Tsolas J.M."/>
            <person name="Valente V.L."/>
            <person name="Venter E."/>
            <person name="Venter J.C."/>
            <person name="Vicario S."/>
            <person name="Vieira F.G."/>
            <person name="Vilella A.J."/>
            <person name="Villasante A."/>
            <person name="Walenz B."/>
            <person name="Wang J."/>
            <person name="Wasserman M."/>
            <person name="Watts T."/>
            <person name="Wilson D."/>
            <person name="Wilson R.K."/>
            <person name="Wing R.A."/>
            <person name="Wolfner M.F."/>
            <person name="Wong A."/>
            <person name="Wong G.K."/>
            <person name="Wu C.I."/>
            <person name="Wu G."/>
            <person name="Yamamoto D."/>
            <person name="Yang H.P."/>
            <person name="Yang S.P."/>
            <person name="Yorke J.A."/>
            <person name="Yoshida K."/>
            <person name="Zdobnov E."/>
            <person name="Zhang P."/>
            <person name="Zhang Y."/>
            <person name="Zimin A.V."/>
            <person name="Baldwin J."/>
            <person name="Abdouelleil A."/>
            <person name="Abdulkadir J."/>
            <person name="Abebe A."/>
            <person name="Abera B."/>
            <person name="Abreu J."/>
            <person name="Acer S.C."/>
            <person name="Aftuck L."/>
            <person name="Alexander A."/>
            <person name="An P."/>
            <person name="Anderson E."/>
            <person name="Anderson S."/>
            <person name="Arachi H."/>
            <person name="Azer M."/>
            <person name="Bachantsang P."/>
            <person name="Barry A."/>
            <person name="Bayul T."/>
            <person name="Berlin A."/>
            <person name="Bessette D."/>
            <person name="Bloom T."/>
            <person name="Blye J."/>
            <person name="Boguslavskiy L."/>
            <person name="Bonnet C."/>
            <person name="Boukhgalter B."/>
            <person name="Bourzgui I."/>
            <person name="Brown A."/>
            <person name="Cahill P."/>
            <person name="Channer S."/>
            <person name="Cheshatsang Y."/>
            <person name="Chuda L."/>
            <person name="Citroen M."/>
            <person name="Collymore A."/>
            <person name="Cooke P."/>
            <person name="Costello M."/>
            <person name="D'Aco K."/>
            <person name="Daza R."/>
            <person name="De Haan G."/>
            <person name="DeGray S."/>
            <person name="DeMaso C."/>
            <person name="Dhargay N."/>
            <person name="Dooley K."/>
            <person name="Dooley E."/>
            <person name="Doricent M."/>
            <person name="Dorje P."/>
            <person name="Dorjee K."/>
            <person name="Dupes A."/>
            <person name="Elong R."/>
            <person name="Falk J."/>
            <person name="Farina A."/>
            <person name="Faro S."/>
            <person name="Ferguson D."/>
            <person name="Fisher S."/>
            <person name="Foley C.D."/>
            <person name="Franke A."/>
            <person name="Friedrich D."/>
            <person name="Gadbois L."/>
            <person name="Gearin G."/>
            <person name="Gearin C.R."/>
            <person name="Giannoukos G."/>
            <person name="Goode T."/>
            <person name="Graham J."/>
            <person name="Grandbois E."/>
            <person name="Grewal S."/>
            <person name="Gyaltsen K."/>
            <person name="Hafez N."/>
            <person name="Hagos B."/>
            <person name="Hall J."/>
            <person name="Henson C."/>
            <person name="Hollinger A."/>
            <person name="Honan T."/>
            <person name="Huard M.D."/>
            <person name="Hughes L."/>
            <person name="Hurhula B."/>
            <person name="Husby M.E."/>
            <person name="Kamat A."/>
            <person name="Kanga B."/>
            <person name="Kashin S."/>
            <person name="Khazanovich D."/>
            <person name="Kisner P."/>
            <person name="Lance K."/>
            <person name="Lara M."/>
            <person name="Lee W."/>
            <person name="Lennon N."/>
            <person name="Letendre F."/>
            <person name="LeVine R."/>
            <person name="Lipovsky A."/>
            <person name="Liu X."/>
            <person name="Liu J."/>
            <person name="Liu S."/>
            <person name="Lokyitsang T."/>
            <person name="Lokyitsang Y."/>
            <person name="Lubonja R."/>
            <person name="Lui A."/>
            <person name="MacDonald P."/>
            <person name="Magnisalis V."/>
            <person name="Maru K."/>
            <person name="Matthews C."/>
            <person name="McCusker W."/>
            <person name="McDonough S."/>
            <person name="Mehta T."/>
            <person name="Meldrim J."/>
            <person name="Meneus L."/>
            <person name="Mihai O."/>
            <person name="Mihalev A."/>
            <person name="Mihova T."/>
            <person name="Mittelman R."/>
            <person name="Mlenga V."/>
            <person name="Montmayeur A."/>
            <person name="Mulrain L."/>
            <person name="Navidi A."/>
            <person name="Naylor J."/>
            <person name="Negash T."/>
            <person name="Nguyen T."/>
            <person name="Nguyen N."/>
            <person name="Nicol R."/>
            <person name="Norbu C."/>
            <person name="Norbu N."/>
            <person name="Novod N."/>
            <person name="O'Neill B."/>
            <person name="Osman S."/>
            <person name="Markiewicz E."/>
            <person name="Oyono O.L."/>
            <person name="Patti C."/>
            <person name="Phunkhang P."/>
            <person name="Pierre F."/>
            <person name="Priest M."/>
            <person name="Raghuraman S."/>
            <person name="Rege F."/>
            <person name="Reyes R."/>
            <person name="Rise C."/>
            <person name="Rogov P."/>
            <person name="Ross K."/>
            <person name="Ryan E."/>
            <person name="Settipalli S."/>
            <person name="Shea T."/>
            <person name="Sherpa N."/>
            <person name="Shi L."/>
            <person name="Shih D."/>
            <person name="Sparrow T."/>
            <person name="Spaulding J."/>
            <person name="Stalker J."/>
            <person name="Stange-Thomann N."/>
            <person name="Stavropoulos S."/>
            <person name="Stone C."/>
            <person name="Strader C."/>
            <person name="Tesfaye S."/>
            <person name="Thomson T."/>
            <person name="Thoulutsang Y."/>
            <person name="Thoulutsang D."/>
            <person name="Topham K."/>
            <person name="Topping I."/>
            <person name="Tsamla T."/>
            <person name="Vassiliev H."/>
            <person name="Vo A."/>
            <person name="Wangchuk T."/>
            <person name="Wangdi T."/>
            <person name="Weiand M."/>
            <person name="Wilkinson J."/>
            <person name="Wilson A."/>
            <person name="Yadav S."/>
            <person name="Young G."/>
            <person name="Yu Q."/>
            <person name="Zembek L."/>
            <person name="Zhong D."/>
            <person name="Zimmer A."/>
            <person name="Zwirko Z."/>
            <person name="Jaffe D.B."/>
            <person name="Alvarez P."/>
            <person name="Brockman W."/>
            <person name="Butler J."/>
            <person name="Chin C."/>
            <person name="Gnerre S."/>
            <person name="Grabherr M."/>
            <person name="Kleber M."/>
            <person name="Mauceli E."/>
            <person name="MacCallum I."/>
        </authorList>
    </citation>
    <scope>NUCLEOTIDE SEQUENCE [LARGE SCALE GENOMIC DNA]</scope>
    <source>
        <strain evidence="3">Tucson 14030-0811.24</strain>
    </source>
</reference>
<keyword evidence="3" id="KW-1185">Reference proteome</keyword>
<protein>
    <submittedName>
        <fullName evidence="2">Uncharacterized protein</fullName>
    </submittedName>
</protein>
<keyword evidence="1" id="KW-0472">Membrane</keyword>
<proteinExistence type="predicted"/>
<gene>
    <name evidence="2" type="primary">Dwil\GK22043</name>
    <name evidence="2" type="ORF">Dwil_GK22043</name>
</gene>
<feature type="transmembrane region" description="Helical" evidence="1">
    <location>
        <begin position="94"/>
        <end position="112"/>
    </location>
</feature>
<name>A0A0Q9WSR4_DROWI</name>
<feature type="transmembrane region" description="Helical" evidence="1">
    <location>
        <begin position="58"/>
        <end position="82"/>
    </location>
</feature>
<accession>A0A0Q9WSR4</accession>
<evidence type="ECO:0000313" key="2">
    <source>
        <dbReference type="EMBL" id="KRF98605.1"/>
    </source>
</evidence>
<dbReference type="EMBL" id="CH963894">
    <property type="protein sequence ID" value="KRF98605.1"/>
    <property type="molecule type" value="Genomic_DNA"/>
</dbReference>
<dbReference type="OrthoDB" id="7860854at2759"/>
<evidence type="ECO:0000256" key="1">
    <source>
        <dbReference type="SAM" id="Phobius"/>
    </source>
</evidence>
<dbReference type="Proteomes" id="UP000007798">
    <property type="component" value="Unassembled WGS sequence"/>
</dbReference>
<sequence>MADGQRLVKGVINIKERHLKAEPKLPNLEERAAMSSNKSLYKLSQKLAEISEDDNENIYYYILYTLILHVVIFGYLIYILFVDVNEYLNEERRYLAKMETAVLPLKLVYFLLRLLRVRIF</sequence>
<organism evidence="2 3">
    <name type="scientific">Drosophila willistoni</name>
    <name type="common">Fruit fly</name>
    <dbReference type="NCBI Taxonomy" id="7260"/>
    <lineage>
        <taxon>Eukaryota</taxon>
        <taxon>Metazoa</taxon>
        <taxon>Ecdysozoa</taxon>
        <taxon>Arthropoda</taxon>
        <taxon>Hexapoda</taxon>
        <taxon>Insecta</taxon>
        <taxon>Pterygota</taxon>
        <taxon>Neoptera</taxon>
        <taxon>Endopterygota</taxon>
        <taxon>Diptera</taxon>
        <taxon>Brachycera</taxon>
        <taxon>Muscomorpha</taxon>
        <taxon>Ephydroidea</taxon>
        <taxon>Drosophilidae</taxon>
        <taxon>Drosophila</taxon>
        <taxon>Sophophora</taxon>
    </lineage>
</organism>
<keyword evidence="1" id="KW-0812">Transmembrane</keyword>
<dbReference type="InParanoid" id="A0A0Q9WSR4"/>
<dbReference type="AlphaFoldDB" id="A0A0Q9WSR4"/>
<evidence type="ECO:0000313" key="3">
    <source>
        <dbReference type="Proteomes" id="UP000007798"/>
    </source>
</evidence>